<comment type="similarity">
    <text evidence="2">Belongs to the virb1 family.</text>
</comment>
<dbReference type="CDD" id="cd00254">
    <property type="entry name" value="LT-like"/>
    <property type="match status" value="1"/>
</dbReference>
<feature type="chain" id="PRO_5017319950" evidence="3">
    <location>
        <begin position="24"/>
        <end position="221"/>
    </location>
</feature>
<dbReference type="OrthoDB" id="9801695at2"/>
<feature type="signal peptide" evidence="3">
    <location>
        <begin position="1"/>
        <end position="23"/>
    </location>
</feature>
<proteinExistence type="inferred from homology"/>
<dbReference type="Pfam" id="PF01464">
    <property type="entry name" value="SLT"/>
    <property type="match status" value="1"/>
</dbReference>
<dbReference type="Proteomes" id="UP000265366">
    <property type="component" value="Unassembled WGS sequence"/>
</dbReference>
<organism evidence="5 6">
    <name type="scientific">Aurantiacibacter xanthus</name>
    <dbReference type="NCBI Taxonomy" id="1784712"/>
    <lineage>
        <taxon>Bacteria</taxon>
        <taxon>Pseudomonadati</taxon>
        <taxon>Pseudomonadota</taxon>
        <taxon>Alphaproteobacteria</taxon>
        <taxon>Sphingomonadales</taxon>
        <taxon>Erythrobacteraceae</taxon>
        <taxon>Aurantiacibacter</taxon>
    </lineage>
</organism>
<comment type="similarity">
    <text evidence="1">Belongs to the transglycosylase Slt family.</text>
</comment>
<reference evidence="5 6" key="1">
    <citation type="submission" date="2018-08" db="EMBL/GenBank/DDBJ databases">
        <title>Erythrobacter zhengii sp.nov., a bacterium isolated from deep-sea sediment.</title>
        <authorList>
            <person name="Fang C."/>
            <person name="Wu Y.-H."/>
            <person name="Sun C."/>
            <person name="Wang H."/>
            <person name="Cheng H."/>
            <person name="Meng F.-X."/>
            <person name="Wang C.-S."/>
            <person name="Xu X.-W."/>
        </authorList>
    </citation>
    <scope>NUCLEOTIDE SEQUENCE [LARGE SCALE GENOMIC DNA]</scope>
    <source>
        <strain evidence="5 6">CCTCC AB 2015396</strain>
    </source>
</reference>
<dbReference type="InterPro" id="IPR023346">
    <property type="entry name" value="Lysozyme-like_dom_sf"/>
</dbReference>
<dbReference type="EMBL" id="QXFM01000025">
    <property type="protein sequence ID" value="RIV91175.1"/>
    <property type="molecule type" value="Genomic_DNA"/>
</dbReference>
<accession>A0A3A1PBS8</accession>
<dbReference type="SUPFAM" id="SSF53955">
    <property type="entry name" value="Lysozyme-like"/>
    <property type="match status" value="1"/>
</dbReference>
<dbReference type="RefSeq" id="WP_119591710.1">
    <property type="nucleotide sequence ID" value="NZ_QXFM01000025.1"/>
</dbReference>
<dbReference type="Gene3D" id="1.10.530.10">
    <property type="match status" value="1"/>
</dbReference>
<evidence type="ECO:0000256" key="1">
    <source>
        <dbReference type="ARBA" id="ARBA00007734"/>
    </source>
</evidence>
<evidence type="ECO:0000313" key="6">
    <source>
        <dbReference type="Proteomes" id="UP000265366"/>
    </source>
</evidence>
<evidence type="ECO:0000256" key="3">
    <source>
        <dbReference type="SAM" id="SignalP"/>
    </source>
</evidence>
<feature type="domain" description="Transglycosylase SLT" evidence="4">
    <location>
        <begin position="43"/>
        <end position="151"/>
    </location>
</feature>
<evidence type="ECO:0000256" key="2">
    <source>
        <dbReference type="ARBA" id="ARBA00009387"/>
    </source>
</evidence>
<dbReference type="PANTHER" id="PTHR37423">
    <property type="entry name" value="SOLUBLE LYTIC MUREIN TRANSGLYCOSYLASE-RELATED"/>
    <property type="match status" value="1"/>
</dbReference>
<dbReference type="PANTHER" id="PTHR37423:SF2">
    <property type="entry name" value="MEMBRANE-BOUND LYTIC MUREIN TRANSGLYCOSYLASE C"/>
    <property type="match status" value="1"/>
</dbReference>
<name>A0A3A1PBS8_9SPHN</name>
<keyword evidence="6" id="KW-1185">Reference proteome</keyword>
<keyword evidence="3" id="KW-0732">Signal</keyword>
<evidence type="ECO:0000259" key="4">
    <source>
        <dbReference type="Pfam" id="PF01464"/>
    </source>
</evidence>
<dbReference type="AlphaFoldDB" id="A0A3A1PBS8"/>
<protein>
    <submittedName>
        <fullName evidence="5">Lytic transglycosylase domain-containing protein</fullName>
    </submittedName>
</protein>
<dbReference type="InterPro" id="IPR008258">
    <property type="entry name" value="Transglycosylase_SLT_dom_1"/>
</dbReference>
<sequence>MAALIRLAAPLLVALVIPSGSLAQTPEPVLEITPAVERWRPIIAEASQRFAIPQAWIAAVMQAESAGLTHWKGRPITSPAGAMGLMQLMPGTWNAMRRRHGLGPDPHDPRDNIMAGTAYLRAMYDRFGYPGLFAAYNAGPGRYAEYLRSRRPLPGETRAYIAQLARSPATQEMPPAMLSGTRLFFALEGTDKTIESSPAPPGSEPENAIFVPLNMSSEHRK</sequence>
<comment type="caution">
    <text evidence="5">The sequence shown here is derived from an EMBL/GenBank/DDBJ whole genome shotgun (WGS) entry which is preliminary data.</text>
</comment>
<evidence type="ECO:0000313" key="5">
    <source>
        <dbReference type="EMBL" id="RIV91175.1"/>
    </source>
</evidence>
<gene>
    <name evidence="5" type="ORF">D2V17_03285</name>
</gene>